<gene>
    <name evidence="7" type="primary">bcsB</name>
    <name evidence="7" type="ORF">UMC4404_17911</name>
</gene>
<dbReference type="GO" id="GO:0005886">
    <property type="term" value="C:plasma membrane"/>
    <property type="evidence" value="ECO:0007669"/>
    <property type="project" value="UniProtKB-SubCell"/>
</dbReference>
<dbReference type="EMBL" id="CDNY01000003">
    <property type="protein sequence ID" value="CEO33811.1"/>
    <property type="molecule type" value="Genomic_DNA"/>
</dbReference>
<keyword evidence="5 6" id="KW-0472">Membrane</keyword>
<protein>
    <submittedName>
        <fullName evidence="7">Cell wall anchored protein</fullName>
    </submittedName>
</protein>
<feature type="transmembrane region" description="Helical" evidence="6">
    <location>
        <begin position="661"/>
        <end position="681"/>
    </location>
</feature>
<proteinExistence type="predicted"/>
<evidence type="ECO:0000256" key="5">
    <source>
        <dbReference type="ARBA" id="ARBA00023136"/>
    </source>
</evidence>
<keyword evidence="4 6" id="KW-1133">Transmembrane helix</keyword>
<keyword evidence="2" id="KW-1003">Cell membrane</keyword>
<accession>A0A9P1L3F8</accession>
<keyword evidence="3 6" id="KW-0812">Transmembrane</keyword>
<dbReference type="PANTHER" id="PTHR39083">
    <property type="entry name" value="CYCLIC DI-GMP-BINDING PROTEIN"/>
    <property type="match status" value="1"/>
</dbReference>
<organism evidence="7 8">
    <name type="scientific">Paraclostridium sordellii</name>
    <name type="common">Clostridium sordellii</name>
    <dbReference type="NCBI Taxonomy" id="1505"/>
    <lineage>
        <taxon>Bacteria</taxon>
        <taxon>Bacillati</taxon>
        <taxon>Bacillota</taxon>
        <taxon>Clostridia</taxon>
        <taxon>Peptostreptococcales</taxon>
        <taxon>Peptostreptococcaceae</taxon>
        <taxon>Paraclostridium</taxon>
    </lineage>
</organism>
<name>A0A9P1L3F8_PARSO</name>
<sequence>MRLITIIISLIISFSSFDIVFGQENVKNYRFENDITMSGVISSTNRYFDVPENALVKDAKLNLVYTKSELLDVNYSTITIIVNDVPIHSEKLGGNKEYKKKISVDIPKDLIKKGYNKVEIKAYKTISDKVCRDDSNTANWLVMHKESDISLNYNYEPVSNLISEYKDTYINLNKGNELETSILIPDNYSNEELTSAMIFANDFGEKVKYENIGFNISQYSQFKDRDKNIIYIGNGNKTSSDIFNLLTEKEKEKLNNNCVIKNVDSIFDKNKKMLLLISNNEELLKKASKLISSKNLIGEINEDSILINKDTDVDDIYDYKIKNTISFKDLGYDNITLKGPFTQETIIDANIPKGKSIKKGSSINLNFRYGENLDFERSLVTVYVNNIPIGSKKLSKVNANNDELKLSFPKEVLDQNYYQIKVVFNLELLDLACVTRDTENPFAYISNESYMEFDYNDVDDLNMKNYPYPFIKDDKVNDLVVVVPDKLSSNELTQIGSIMSYMGHGVKYNNGDIKFIKSSELNRDYKKSNLIVIGTPNNNILIKDLNKYMNLKFNKNYTGFESNQKIKFIGDYSSELATIQVLKSPYNKDKGMMILASTQMSDLKLSSRYLSDLDLIKSLKGDTIVIDREGNIKDLNYNLDDIDENKEIKQSNKLDDDSKSFIIIAGILFLMVAISTVLLALKYKNKNDI</sequence>
<dbReference type="RefSeq" id="WP_057558860.1">
    <property type="nucleotide sequence ID" value="NZ_CDNY01000003.1"/>
</dbReference>
<evidence type="ECO:0000313" key="7">
    <source>
        <dbReference type="EMBL" id="CEO33811.1"/>
    </source>
</evidence>
<evidence type="ECO:0000256" key="2">
    <source>
        <dbReference type="ARBA" id="ARBA00022475"/>
    </source>
</evidence>
<dbReference type="GO" id="GO:0006011">
    <property type="term" value="P:UDP-alpha-D-glucose metabolic process"/>
    <property type="evidence" value="ECO:0007669"/>
    <property type="project" value="InterPro"/>
</dbReference>
<dbReference type="InterPro" id="IPR018513">
    <property type="entry name" value="Cell_synthase_bac"/>
</dbReference>
<evidence type="ECO:0000256" key="4">
    <source>
        <dbReference type="ARBA" id="ARBA00022989"/>
    </source>
</evidence>
<comment type="caution">
    <text evidence="7">The sequence shown here is derived from an EMBL/GenBank/DDBJ whole genome shotgun (WGS) entry which is preliminary data.</text>
</comment>
<reference evidence="8" key="1">
    <citation type="submission" date="2015-01" db="EMBL/GenBank/DDBJ databases">
        <authorList>
            <person name="Aslett A.Martin."/>
            <person name="De Silva Nishadi"/>
        </authorList>
    </citation>
    <scope>NUCLEOTIDE SEQUENCE [LARGE SCALE GENOMIC DNA]</scope>
    <source>
        <strain evidence="8">UMC4404</strain>
    </source>
</reference>
<evidence type="ECO:0000256" key="1">
    <source>
        <dbReference type="ARBA" id="ARBA00004162"/>
    </source>
</evidence>
<dbReference type="PANTHER" id="PTHR39083:SF1">
    <property type="entry name" value="CYCLIC DI-GMP-BINDING PROTEIN"/>
    <property type="match status" value="1"/>
</dbReference>
<evidence type="ECO:0000313" key="8">
    <source>
        <dbReference type="Proteomes" id="UP000049685"/>
    </source>
</evidence>
<dbReference type="Proteomes" id="UP000049685">
    <property type="component" value="Unassembled WGS sequence"/>
</dbReference>
<comment type="subcellular location">
    <subcellularLocation>
        <location evidence="1">Cell membrane</location>
        <topology evidence="1">Single-pass membrane protein</topology>
    </subcellularLocation>
</comment>
<evidence type="ECO:0000256" key="6">
    <source>
        <dbReference type="SAM" id="Phobius"/>
    </source>
</evidence>
<evidence type="ECO:0000256" key="3">
    <source>
        <dbReference type="ARBA" id="ARBA00022692"/>
    </source>
</evidence>
<dbReference type="AlphaFoldDB" id="A0A9P1L3F8"/>
<dbReference type="Gene3D" id="2.60.120.260">
    <property type="entry name" value="Galactose-binding domain-like"/>
    <property type="match status" value="2"/>
</dbReference>
<dbReference type="Pfam" id="PF03170">
    <property type="entry name" value="BcsB"/>
    <property type="match status" value="1"/>
</dbReference>